<reference evidence="1 2" key="1">
    <citation type="journal article" date="2021" name="Sci. Rep.">
        <title>The genome of the diatom Chaetoceros tenuissimus carries an ancient integrated fragment of an extant virus.</title>
        <authorList>
            <person name="Hongo Y."/>
            <person name="Kimura K."/>
            <person name="Takaki Y."/>
            <person name="Yoshida Y."/>
            <person name="Baba S."/>
            <person name="Kobayashi G."/>
            <person name="Nagasaki K."/>
            <person name="Hano T."/>
            <person name="Tomaru Y."/>
        </authorList>
    </citation>
    <scope>NUCLEOTIDE SEQUENCE [LARGE SCALE GENOMIC DNA]</scope>
    <source>
        <strain evidence="1 2">NIES-3715</strain>
    </source>
</reference>
<dbReference type="SUPFAM" id="SSF50965">
    <property type="entry name" value="Galactose oxidase, central domain"/>
    <property type="match status" value="1"/>
</dbReference>
<name>A0AAD3CDH6_9STRA</name>
<comment type="caution">
    <text evidence="1">The sequence shown here is derived from an EMBL/GenBank/DDBJ whole genome shotgun (WGS) entry which is preliminary data.</text>
</comment>
<dbReference type="InterPro" id="IPR028994">
    <property type="entry name" value="Integrin_alpha_N"/>
</dbReference>
<sequence length="335" mass="36701">MEIVLLLEWTLVQIINNGLNEGFADFGESVAISDDCNVIAVGAPSAQYDQFVGAVKYLRRRSDGLFREDFSVFGLQIKSTGLYVALSGDGNTVVVPEEKYTYDEYSNTWTGIVRVFRYQNEILQQVGQTLHGENQLRYRFGTTVAISTSGDILAVAAEVNEGGSGIGKRAGVVKVYKLVDGTTWEQMGRTLTGQNAYEEFGDGLSLSGDGLTMAIGASYKDPNTGYLQVFQYKDTDWVQIGDTIVGQCAKKCTGMHVSLSKNGKVLVDGGEKEARIFQFKNNNWYQISEGFDFDGDFWLYEDGIGVSISGDGKVVAMGDTVKQFVKTVDIEALVL</sequence>
<dbReference type="InterPro" id="IPR011043">
    <property type="entry name" value="Gal_Oxase/kelch_b-propeller"/>
</dbReference>
<dbReference type="Proteomes" id="UP001054902">
    <property type="component" value="Unassembled WGS sequence"/>
</dbReference>
<dbReference type="AlphaFoldDB" id="A0AAD3CDH6"/>
<dbReference type="EMBL" id="BLLK01000019">
    <property type="protein sequence ID" value="GFH44097.1"/>
    <property type="molecule type" value="Genomic_DNA"/>
</dbReference>
<proteinExistence type="predicted"/>
<organism evidence="1 2">
    <name type="scientific">Chaetoceros tenuissimus</name>
    <dbReference type="NCBI Taxonomy" id="426638"/>
    <lineage>
        <taxon>Eukaryota</taxon>
        <taxon>Sar</taxon>
        <taxon>Stramenopiles</taxon>
        <taxon>Ochrophyta</taxon>
        <taxon>Bacillariophyta</taxon>
        <taxon>Coscinodiscophyceae</taxon>
        <taxon>Chaetocerotophycidae</taxon>
        <taxon>Chaetocerotales</taxon>
        <taxon>Chaetocerotaceae</taxon>
        <taxon>Chaetoceros</taxon>
    </lineage>
</organism>
<dbReference type="PANTHER" id="PTHR36220">
    <property type="entry name" value="UNNAMED PRODUCT"/>
    <property type="match status" value="1"/>
</dbReference>
<accession>A0AAD3CDH6</accession>
<protein>
    <submittedName>
        <fullName evidence="1">Uncharacterized protein</fullName>
    </submittedName>
</protein>
<dbReference type="PANTHER" id="PTHR36220:SF1">
    <property type="entry name" value="GAMMA TUBULIN COMPLEX COMPONENT C-TERMINAL DOMAIN-CONTAINING PROTEIN"/>
    <property type="match status" value="1"/>
</dbReference>
<evidence type="ECO:0000313" key="1">
    <source>
        <dbReference type="EMBL" id="GFH44097.1"/>
    </source>
</evidence>
<gene>
    <name evidence="1" type="ORF">CTEN210_00571</name>
</gene>
<keyword evidence="2" id="KW-1185">Reference proteome</keyword>
<evidence type="ECO:0000313" key="2">
    <source>
        <dbReference type="Proteomes" id="UP001054902"/>
    </source>
</evidence>
<dbReference type="Gene3D" id="2.130.10.130">
    <property type="entry name" value="Integrin alpha, N-terminal"/>
    <property type="match status" value="1"/>
</dbReference>